<proteinExistence type="predicted"/>
<keyword evidence="2" id="KW-1185">Reference proteome</keyword>
<gene>
    <name evidence="1" type="ORF">ACI1P1_10765</name>
</gene>
<reference evidence="1" key="1">
    <citation type="submission" date="2024-12" db="EMBL/GenBank/DDBJ databases">
        <authorList>
            <person name="Wu N."/>
        </authorList>
    </citation>
    <scope>NUCLEOTIDE SEQUENCE</scope>
    <source>
        <strain evidence="1">P15</strain>
    </source>
</reference>
<evidence type="ECO:0000313" key="2">
    <source>
        <dbReference type="Proteomes" id="UP001631969"/>
    </source>
</evidence>
<sequence length="316" mass="35869">MIKLLSLLQNENMKIYRRLRTWILIGILVAISCSFSIISRMTDTGTNEGWEVRAQARLQSNQAYLEESNRLPVLAQEEIRRSIVLDQYRLDHDIPPSENTLWGMVLSMSILIQLVTIFTVVIAADIVAGEFATGTIKLLLIRPAGRAKILLSKYISVSMFSLLLLVVLFVSSFLVNGVLYQFSDIGSPYLHVAKDMTVQESSMVLHVMSTYGLKCIELIMIVTLAFMISTVFRSSSLAISMSLLFLFLGQAITNFVSYWSWGRFWLFANTDLTQYIEGKPLMEGMNMTFSIIVLVAYFLLFNFLSWTIFQKRDVAA</sequence>
<accession>A0ACC7NYJ4</accession>
<name>A0ACC7NYJ4_9BACL</name>
<evidence type="ECO:0000313" key="1">
    <source>
        <dbReference type="EMBL" id="MFM9328771.1"/>
    </source>
</evidence>
<comment type="caution">
    <text evidence="1">The sequence shown here is derived from an EMBL/GenBank/DDBJ whole genome shotgun (WGS) entry which is preliminary data.</text>
</comment>
<organism evidence="1 2">
    <name type="scientific">Paenibacillus mesotrionivorans</name>
    <dbReference type="NCBI Taxonomy" id="3160968"/>
    <lineage>
        <taxon>Bacteria</taxon>
        <taxon>Bacillati</taxon>
        <taxon>Bacillota</taxon>
        <taxon>Bacilli</taxon>
        <taxon>Bacillales</taxon>
        <taxon>Paenibacillaceae</taxon>
        <taxon>Paenibacillus</taxon>
    </lineage>
</organism>
<dbReference type="EMBL" id="JBJURJ010000006">
    <property type="protein sequence ID" value="MFM9328771.1"/>
    <property type="molecule type" value="Genomic_DNA"/>
</dbReference>
<protein>
    <submittedName>
        <fullName evidence="1">ABC transporter permease</fullName>
    </submittedName>
</protein>
<dbReference type="Proteomes" id="UP001631969">
    <property type="component" value="Unassembled WGS sequence"/>
</dbReference>